<evidence type="ECO:0000256" key="1">
    <source>
        <dbReference type="SAM" id="Phobius"/>
    </source>
</evidence>
<evidence type="ECO:0000313" key="2">
    <source>
        <dbReference type="EMBL" id="KKK77079.1"/>
    </source>
</evidence>
<feature type="transmembrane region" description="Helical" evidence="1">
    <location>
        <begin position="37"/>
        <end position="60"/>
    </location>
</feature>
<sequence>MTTNETTKGSVMPRSRAARVASYAERLPRRLCAYGELLVGVALAIGATAIVLALSAFIALTARVTGALA</sequence>
<accession>A0A0F9AF34</accession>
<gene>
    <name evidence="2" type="ORF">LCGC14_2857200</name>
</gene>
<comment type="caution">
    <text evidence="2">The sequence shown here is derived from an EMBL/GenBank/DDBJ whole genome shotgun (WGS) entry which is preliminary data.</text>
</comment>
<keyword evidence="1" id="KW-1133">Transmembrane helix</keyword>
<organism evidence="2">
    <name type="scientific">marine sediment metagenome</name>
    <dbReference type="NCBI Taxonomy" id="412755"/>
    <lineage>
        <taxon>unclassified sequences</taxon>
        <taxon>metagenomes</taxon>
        <taxon>ecological metagenomes</taxon>
    </lineage>
</organism>
<dbReference type="AlphaFoldDB" id="A0A0F9AF34"/>
<protein>
    <submittedName>
        <fullName evidence="2">Uncharacterized protein</fullName>
    </submittedName>
</protein>
<reference evidence="2" key="1">
    <citation type="journal article" date="2015" name="Nature">
        <title>Complex archaea that bridge the gap between prokaryotes and eukaryotes.</title>
        <authorList>
            <person name="Spang A."/>
            <person name="Saw J.H."/>
            <person name="Jorgensen S.L."/>
            <person name="Zaremba-Niedzwiedzka K."/>
            <person name="Martijn J."/>
            <person name="Lind A.E."/>
            <person name="van Eijk R."/>
            <person name="Schleper C."/>
            <person name="Guy L."/>
            <person name="Ettema T.J."/>
        </authorList>
    </citation>
    <scope>NUCLEOTIDE SEQUENCE</scope>
</reference>
<keyword evidence="1" id="KW-0812">Transmembrane</keyword>
<keyword evidence="1" id="KW-0472">Membrane</keyword>
<proteinExistence type="predicted"/>
<dbReference type="EMBL" id="LAZR01055127">
    <property type="protein sequence ID" value="KKK77079.1"/>
    <property type="molecule type" value="Genomic_DNA"/>
</dbReference>
<name>A0A0F9AF34_9ZZZZ</name>